<dbReference type="PANTHER" id="PTHR39420">
    <property type="match status" value="1"/>
</dbReference>
<gene>
    <name evidence="2" type="ORF">J2S70_001375</name>
</gene>
<dbReference type="GO" id="GO:0016787">
    <property type="term" value="F:hydrolase activity"/>
    <property type="evidence" value="ECO:0007669"/>
    <property type="project" value="UniProtKB-KW"/>
</dbReference>
<dbReference type="InterPro" id="IPR018766">
    <property type="entry name" value="Zinicin_2"/>
</dbReference>
<protein>
    <submittedName>
        <fullName evidence="2">Hydrolase</fullName>
    </submittedName>
</protein>
<organism evidence="2 3">
    <name type="scientific">Trueperella bonasi</name>
    <dbReference type="NCBI Taxonomy" id="312286"/>
    <lineage>
        <taxon>Bacteria</taxon>
        <taxon>Bacillati</taxon>
        <taxon>Actinomycetota</taxon>
        <taxon>Actinomycetes</taxon>
        <taxon>Actinomycetales</taxon>
        <taxon>Actinomycetaceae</taxon>
        <taxon>Trueperella</taxon>
    </lineage>
</organism>
<evidence type="ECO:0000313" key="3">
    <source>
        <dbReference type="Proteomes" id="UP001243212"/>
    </source>
</evidence>
<reference evidence="2 3" key="1">
    <citation type="submission" date="2023-07" db="EMBL/GenBank/DDBJ databases">
        <title>Sequencing the genomes of 1000 actinobacteria strains.</title>
        <authorList>
            <person name="Klenk H.-P."/>
        </authorList>
    </citation>
    <scope>NUCLEOTIDE SEQUENCE [LARGE SCALE GENOMIC DNA]</scope>
    <source>
        <strain evidence="2 3">DSM 17163</strain>
    </source>
</reference>
<dbReference type="Gene3D" id="1.20.150.30">
    <property type="entry name" value="Zincin-like metallopeptidase, N-terminal domain"/>
    <property type="match status" value="1"/>
</dbReference>
<dbReference type="Proteomes" id="UP001243212">
    <property type="component" value="Unassembled WGS sequence"/>
</dbReference>
<dbReference type="NCBIfam" id="TIGR03624">
    <property type="entry name" value="putative hydrolase"/>
    <property type="match status" value="1"/>
</dbReference>
<keyword evidence="2" id="KW-0378">Hydrolase</keyword>
<feature type="region of interest" description="Disordered" evidence="1">
    <location>
        <begin position="447"/>
        <end position="474"/>
    </location>
</feature>
<keyword evidence="3" id="KW-1185">Reference proteome</keyword>
<proteinExistence type="predicted"/>
<name>A0ABT9NIZ7_9ACTO</name>
<dbReference type="SUPFAM" id="SSF55486">
    <property type="entry name" value="Metalloproteases ('zincins'), catalytic domain"/>
    <property type="match status" value="1"/>
</dbReference>
<comment type="caution">
    <text evidence="2">The sequence shown here is derived from an EMBL/GenBank/DDBJ whole genome shotgun (WGS) entry which is preliminary data.</text>
</comment>
<dbReference type="RefSeq" id="WP_307682992.1">
    <property type="nucleotide sequence ID" value="NZ_JAUSQX010000001.1"/>
</dbReference>
<dbReference type="EMBL" id="JAUSQX010000001">
    <property type="protein sequence ID" value="MDP9806793.1"/>
    <property type="molecule type" value="Genomic_DNA"/>
</dbReference>
<evidence type="ECO:0000256" key="1">
    <source>
        <dbReference type="SAM" id="MobiDB-lite"/>
    </source>
</evidence>
<accession>A0ABT9NIZ7</accession>
<dbReference type="PANTHER" id="PTHR39420:SF2">
    <property type="entry name" value="HYDROLASE"/>
    <property type="match status" value="1"/>
</dbReference>
<dbReference type="Pfam" id="PF10103">
    <property type="entry name" value="Zincin_2"/>
    <property type="match status" value="1"/>
</dbReference>
<evidence type="ECO:0000313" key="2">
    <source>
        <dbReference type="EMBL" id="MDP9806793.1"/>
    </source>
</evidence>
<sequence length="474" mass="51829">MSTSDHNGRGEPDHNWEEMLRAVFGEDGAEQIIEQLKSEGQDPAMAQLFNPANITMVTQQIQSMLGSSGEGPVNWQLAERVARETVTRAHADKLTAEKAEETRSAMRTASLWLDAACEFNPAKGPNMALNRLDWIAHSLGTFRKLIDPIGANVSRAFTDAFSEQTQQMPPQMAQMFGDPSGFISKMIASVLGVQYGGALAELAVKSFGSTDTGVPLLEGSSAILVPSNVSEFAAGLDVPKEEILLYIAVQEAAAVRLYTAVPWLRPRVLDTIAQIASGIEINMDSIEEQVQGMAIDPMNPGAMPEIDMSNIFILELSQEQEDSVERLQHLLSLIEGWVAEVSARAVLAHLPNAVPMRELFTRRYATDNPAKAVWEAQLGVELAAQRQREAAAFWQRAEAEKGIAGRDALWAHPDLLPSSKALDDPESFFAAEQEDIEAELDTFLEELFSDDNQPKGPHEAAFGDDTPTEDEAKD</sequence>
<dbReference type="InterPro" id="IPR042271">
    <property type="entry name" value="Zinicin_2_N"/>
</dbReference>